<evidence type="ECO:0000256" key="6">
    <source>
        <dbReference type="ARBA" id="ARBA00022807"/>
    </source>
</evidence>
<dbReference type="GO" id="GO:0019786">
    <property type="term" value="F:protein-phosphatidylethanolamide deconjugating activity"/>
    <property type="evidence" value="ECO:0007669"/>
    <property type="project" value="InterPro"/>
</dbReference>
<keyword evidence="6" id="KW-0788">Thiol protease</keyword>
<dbReference type="InterPro" id="IPR005078">
    <property type="entry name" value="Peptidase_C54"/>
</dbReference>
<dbReference type="GO" id="GO:0015031">
    <property type="term" value="P:protein transport"/>
    <property type="evidence" value="ECO:0007669"/>
    <property type="project" value="UniProtKB-KW"/>
</dbReference>
<dbReference type="EMBL" id="CAJVPK010000964">
    <property type="protein sequence ID" value="CAG8562526.1"/>
    <property type="molecule type" value="Genomic_DNA"/>
</dbReference>
<evidence type="ECO:0000256" key="10">
    <source>
        <dbReference type="RuleBase" id="RU363115"/>
    </source>
</evidence>
<evidence type="ECO:0000256" key="3">
    <source>
        <dbReference type="ARBA" id="ARBA00022490"/>
    </source>
</evidence>
<comment type="similarity">
    <text evidence="1 10">Belongs to the peptidase C54 family.</text>
</comment>
<dbReference type="GO" id="GO:0016485">
    <property type="term" value="P:protein processing"/>
    <property type="evidence" value="ECO:0007669"/>
    <property type="project" value="TreeGrafter"/>
</dbReference>
<comment type="catalytic activity">
    <reaction evidence="9">
        <text>[protein]-C-terminal L-amino acid-glycyl-phosphatidylethanolamide + H2O = [protein]-C-terminal L-amino acid-glycine + a 1,2-diacyl-sn-glycero-3-phosphoethanolamine</text>
        <dbReference type="Rhea" id="RHEA:67548"/>
        <dbReference type="Rhea" id="RHEA-COMP:17323"/>
        <dbReference type="Rhea" id="RHEA-COMP:17324"/>
        <dbReference type="ChEBI" id="CHEBI:15377"/>
        <dbReference type="ChEBI" id="CHEBI:64612"/>
        <dbReference type="ChEBI" id="CHEBI:172940"/>
        <dbReference type="ChEBI" id="CHEBI:172941"/>
    </reaction>
    <physiologicalReaction direction="left-to-right" evidence="9">
        <dbReference type="Rhea" id="RHEA:67549"/>
    </physiologicalReaction>
</comment>
<dbReference type="InterPro" id="IPR038765">
    <property type="entry name" value="Papain-like_cys_pep_sf"/>
</dbReference>
<feature type="compositionally biased region" description="Acidic residues" evidence="11">
    <location>
        <begin position="356"/>
        <end position="372"/>
    </location>
</feature>
<sequence length="406" mass="46169">FSNWISSFWVSSGDKIDKEDSEIDPGLFDNHEQEFVNNNKDNSIWLLGKCYENNEENESFYEVANYYSTPGTFPHLSMQPQTTISFSHCNSEFYKDFTSKIWCTYRHNYPAIKSTNFTHDGGWGCMLRSGQSLLANSLILHFLDDMSSRCPFSVHRMAIIGCQLGKSIGEWFGPFTASQAIKALVEDFPGAQLSAYITKDGVVYKNDVYKTAKNNKQNKDFQSILILVAIRLGINNLNPIYYDALRAYFRFPQSVGIAGGKPSSSYYFIGTQADGLFYLDPHHSRPAIELKSNDQLTEEELLTYHCDVPRKISISQLDPSMLLGFYCKTKDDFEDFCSRVEKISQPVFTIAQEAPDYSDDDCGVFSEDDDEFDKSNDKSDDDKSDDDSDADNNFTEQVIELDNVID</sequence>
<dbReference type="GO" id="GO:0005737">
    <property type="term" value="C:cytoplasm"/>
    <property type="evidence" value="ECO:0007669"/>
    <property type="project" value="UniProtKB-SubCell"/>
</dbReference>
<dbReference type="InterPro" id="IPR046792">
    <property type="entry name" value="Peptidase_C54_cat"/>
</dbReference>
<dbReference type="GO" id="GO:0004197">
    <property type="term" value="F:cysteine-type endopeptidase activity"/>
    <property type="evidence" value="ECO:0007669"/>
    <property type="project" value="TreeGrafter"/>
</dbReference>
<feature type="domain" description="Peptidase C54 catalytic" evidence="12">
    <location>
        <begin position="138"/>
        <end position="339"/>
    </location>
</feature>
<dbReference type="GO" id="GO:0034727">
    <property type="term" value="P:piecemeal microautophagy of the nucleus"/>
    <property type="evidence" value="ECO:0007669"/>
    <property type="project" value="TreeGrafter"/>
</dbReference>
<dbReference type="GO" id="GO:0035973">
    <property type="term" value="P:aggrephagy"/>
    <property type="evidence" value="ECO:0007669"/>
    <property type="project" value="TreeGrafter"/>
</dbReference>
<feature type="non-terminal residue" evidence="13">
    <location>
        <position position="406"/>
    </location>
</feature>
<evidence type="ECO:0000256" key="5">
    <source>
        <dbReference type="ARBA" id="ARBA00022801"/>
    </source>
</evidence>
<dbReference type="GO" id="GO:0005634">
    <property type="term" value="C:nucleus"/>
    <property type="evidence" value="ECO:0007669"/>
    <property type="project" value="UniProtKB-SubCell"/>
</dbReference>
<evidence type="ECO:0000256" key="2">
    <source>
        <dbReference type="ARBA" id="ARBA00022448"/>
    </source>
</evidence>
<keyword evidence="7" id="KW-0653">Protein transport</keyword>
<evidence type="ECO:0000256" key="4">
    <source>
        <dbReference type="ARBA" id="ARBA00022670"/>
    </source>
</evidence>
<keyword evidence="5 10" id="KW-0378">Hydrolase</keyword>
<dbReference type="SUPFAM" id="SSF54001">
    <property type="entry name" value="Cysteine proteinases"/>
    <property type="match status" value="1"/>
</dbReference>
<keyword evidence="8" id="KW-0072">Autophagy</keyword>
<dbReference type="EC" id="3.4.22.-" evidence="10"/>
<dbReference type="AlphaFoldDB" id="A0A9N9FU63"/>
<dbReference type="GO" id="GO:0000423">
    <property type="term" value="P:mitophagy"/>
    <property type="evidence" value="ECO:0007669"/>
    <property type="project" value="TreeGrafter"/>
</dbReference>
<evidence type="ECO:0000256" key="9">
    <source>
        <dbReference type="ARBA" id="ARBA00029362"/>
    </source>
</evidence>
<dbReference type="Proteomes" id="UP000789706">
    <property type="component" value="Unassembled WGS sequence"/>
</dbReference>
<dbReference type="PANTHER" id="PTHR22624">
    <property type="entry name" value="CYSTEINE PROTEASE ATG4"/>
    <property type="match status" value="1"/>
</dbReference>
<comment type="function">
    <text evidence="10">Required for selective autophagic degradation of the nucleus (nucleophagy) as well as for mitophagy which contributes to regulate mitochondrial quantity and quality by eliminating the mitochondria to a basal level to fulfill cellular energy requirements and preventing excess ROS production.</text>
</comment>
<dbReference type="GO" id="GO:0000045">
    <property type="term" value="P:autophagosome assembly"/>
    <property type="evidence" value="ECO:0007669"/>
    <property type="project" value="TreeGrafter"/>
</dbReference>
<evidence type="ECO:0000313" key="14">
    <source>
        <dbReference type="Proteomes" id="UP000789706"/>
    </source>
</evidence>
<organism evidence="13 14">
    <name type="scientific">Diversispora eburnea</name>
    <dbReference type="NCBI Taxonomy" id="1213867"/>
    <lineage>
        <taxon>Eukaryota</taxon>
        <taxon>Fungi</taxon>
        <taxon>Fungi incertae sedis</taxon>
        <taxon>Mucoromycota</taxon>
        <taxon>Glomeromycotina</taxon>
        <taxon>Glomeromycetes</taxon>
        <taxon>Diversisporales</taxon>
        <taxon>Diversisporaceae</taxon>
        <taxon>Diversispora</taxon>
    </lineage>
</organism>
<keyword evidence="14" id="KW-1185">Reference proteome</keyword>
<keyword evidence="3 10" id="KW-0963">Cytoplasm</keyword>
<protein>
    <recommendedName>
        <fullName evidence="10">Cysteine protease</fullName>
        <ecNumber evidence="10">3.4.22.-</ecNumber>
    </recommendedName>
</protein>
<evidence type="ECO:0000256" key="7">
    <source>
        <dbReference type="ARBA" id="ARBA00022927"/>
    </source>
</evidence>
<accession>A0A9N9FU63</accession>
<reference evidence="13" key="1">
    <citation type="submission" date="2021-06" db="EMBL/GenBank/DDBJ databases">
        <authorList>
            <person name="Kallberg Y."/>
            <person name="Tangrot J."/>
            <person name="Rosling A."/>
        </authorList>
    </citation>
    <scope>NUCLEOTIDE SEQUENCE</scope>
    <source>
        <strain evidence="13">AZ414A</strain>
    </source>
</reference>
<dbReference type="Pfam" id="PF03416">
    <property type="entry name" value="Peptidase_C54"/>
    <property type="match status" value="1"/>
</dbReference>
<evidence type="ECO:0000259" key="12">
    <source>
        <dbReference type="Pfam" id="PF03416"/>
    </source>
</evidence>
<keyword evidence="10" id="KW-0539">Nucleus</keyword>
<proteinExistence type="inferred from homology"/>
<evidence type="ECO:0000256" key="8">
    <source>
        <dbReference type="ARBA" id="ARBA00023006"/>
    </source>
</evidence>
<dbReference type="PANTHER" id="PTHR22624:SF49">
    <property type="entry name" value="CYSTEINE PROTEASE"/>
    <property type="match status" value="1"/>
</dbReference>
<feature type="region of interest" description="Disordered" evidence="11">
    <location>
        <begin position="355"/>
        <end position="406"/>
    </location>
</feature>
<gene>
    <name evidence="13" type="ORF">DEBURN_LOCUS7660</name>
</gene>
<evidence type="ECO:0000313" key="13">
    <source>
        <dbReference type="EMBL" id="CAG8562526.1"/>
    </source>
</evidence>
<comment type="caution">
    <text evidence="13">The sequence shown here is derived from an EMBL/GenBank/DDBJ whole genome shotgun (WGS) entry which is preliminary data.</text>
</comment>
<dbReference type="OrthoDB" id="2960936at2759"/>
<name>A0A9N9FU63_9GLOM</name>
<keyword evidence="4 10" id="KW-0645">Protease</keyword>
<comment type="subcellular location">
    <subcellularLocation>
        <location evidence="10">Nucleus</location>
    </subcellularLocation>
    <subcellularLocation>
        <location evidence="10">Cytoplasm</location>
    </subcellularLocation>
</comment>
<evidence type="ECO:0000256" key="1">
    <source>
        <dbReference type="ARBA" id="ARBA00010958"/>
    </source>
</evidence>
<keyword evidence="2" id="KW-0813">Transport</keyword>
<evidence type="ECO:0000256" key="11">
    <source>
        <dbReference type="SAM" id="MobiDB-lite"/>
    </source>
</evidence>